<accession>A0A143PJU3</accession>
<dbReference type="InterPro" id="IPR001433">
    <property type="entry name" value="OxRdtase_FAD/NAD-bd"/>
</dbReference>
<keyword evidence="8" id="KW-1133">Transmembrane helix</keyword>
<sequence length="808" mass="90315">MQIAAYPVSGPDAEEARRKDYSLVGTDTPLAIERGLAEADWYTSPVPRTVMRELLERSDGPALRDTLLYFALIAASGYATWRLWGSWWALVPMMAYGVLYASASDARWHEAGHGTAFRTDWMNNALYELASFMVLRESVPWRWSHTRHHSDTIIVGRDPEIAVPRPPDLREMFLKCFNYRAWRRYLGNIAIHCAGRVTAIEATFIPPSEYAAVYVRARVYAIVLLAMIASCVYYRTWLPFVFVFGPNVYGAWLMAVYGWTQHTALAENVLDHRLNCRTILMNPVHRFLYWNMNYHTEHHMFPLVPYHQLPRLHAIVKDDCPAPYRSLTAAYREMIPAILRQRRDPGWYIRRTLPPTARPVGTRPTAAAIMTDGRLIVDGWVDVCAADELATEDVMRVDHAHHTYAIHRTAQGAVHATDGMCTHGNTHLADGLVLGTVVECPKHNGRFDVITGEPRRLPACVALRTHRVREESGRILLDVARVSAPGATTPVYDLQVVSNHNVATFIKELVLAPRETAGSSGDRESGVGSRESATGLGTQDDAVPTADGRMTKAGNGNRLPSYLPGQYMQLHVPAYGALRFEDIVVDEPYASVWRAHHLFDLGAGNDLEMKRNYSIATNPASAARELRFNVRIATPPAGQDCDAGAGSSWVWRLKAGDTVQASGPFGSFLVPDGEHELVYVGGGAGMAPIRSHLSYLFDTLRTTRRVTYWYGARSRQEAFYLDYFRELEAQFPNFHFHLALSAPLQGDAWDGPTGLIHDVLRREHLARHAAPDAAAYFVCGPPVMVQATREMLRHEFGVAADAIIADEF</sequence>
<dbReference type="RefSeq" id="WP_110170573.1">
    <property type="nucleotide sequence ID" value="NZ_CP015136.1"/>
</dbReference>
<dbReference type="CDD" id="cd03528">
    <property type="entry name" value="Rieske_RO_ferredoxin"/>
    <property type="match status" value="1"/>
</dbReference>
<dbReference type="SUPFAM" id="SSF50022">
    <property type="entry name" value="ISP domain"/>
    <property type="match status" value="1"/>
</dbReference>
<keyword evidence="8" id="KW-0472">Membrane</keyword>
<reference evidence="11 12" key="1">
    <citation type="journal article" date="2016" name="Genome Announc.">
        <title>First Complete Genome Sequence of a Subdivision 6 Acidobacterium Strain.</title>
        <authorList>
            <person name="Huang S."/>
            <person name="Vieira S."/>
            <person name="Bunk B."/>
            <person name="Riedel T."/>
            <person name="Sproer C."/>
            <person name="Overmann J."/>
        </authorList>
    </citation>
    <scope>NUCLEOTIDE SEQUENCE [LARGE SCALE GENOMIC DNA]</scope>
    <source>
        <strain evidence="12">DSM 100886 HEG_-6_39</strain>
    </source>
</reference>
<evidence type="ECO:0000313" key="12">
    <source>
        <dbReference type="Proteomes" id="UP000076079"/>
    </source>
</evidence>
<dbReference type="InterPro" id="IPR017927">
    <property type="entry name" value="FAD-bd_FR_type"/>
</dbReference>
<keyword evidence="2" id="KW-0001">2Fe-2S</keyword>
<keyword evidence="4" id="KW-0274">FAD</keyword>
<gene>
    <name evidence="11" type="primary">nqrF</name>
    <name evidence="11" type="ORF">LuPra_01966</name>
</gene>
<feature type="domain" description="FAD-binding FR-type" evidence="10">
    <location>
        <begin position="489"/>
        <end position="671"/>
    </location>
</feature>
<dbReference type="InterPro" id="IPR039261">
    <property type="entry name" value="FNR_nucleotide-bd"/>
</dbReference>
<keyword evidence="6" id="KW-0411">Iron-sulfur</keyword>
<dbReference type="GO" id="GO:0046872">
    <property type="term" value="F:metal ion binding"/>
    <property type="evidence" value="ECO:0007669"/>
    <property type="project" value="UniProtKB-KW"/>
</dbReference>
<dbReference type="PATRIC" id="fig|1813736.3.peg.2063"/>
<dbReference type="PANTHER" id="PTHR43644:SF1">
    <property type="entry name" value="NAD(P)H-FLAVIN REDUCTASE"/>
    <property type="match status" value="1"/>
</dbReference>
<dbReference type="InterPro" id="IPR017941">
    <property type="entry name" value="Rieske_2Fe-2S"/>
</dbReference>
<evidence type="ECO:0000259" key="10">
    <source>
        <dbReference type="PROSITE" id="PS51384"/>
    </source>
</evidence>
<evidence type="ECO:0000256" key="4">
    <source>
        <dbReference type="ARBA" id="ARBA00022827"/>
    </source>
</evidence>
<dbReference type="PROSITE" id="PS51296">
    <property type="entry name" value="RIESKE"/>
    <property type="match status" value="1"/>
</dbReference>
<dbReference type="GO" id="GO:0006629">
    <property type="term" value="P:lipid metabolic process"/>
    <property type="evidence" value="ECO:0007669"/>
    <property type="project" value="InterPro"/>
</dbReference>
<evidence type="ECO:0000256" key="7">
    <source>
        <dbReference type="SAM" id="MobiDB-lite"/>
    </source>
</evidence>
<evidence type="ECO:0000256" key="5">
    <source>
        <dbReference type="ARBA" id="ARBA00023004"/>
    </source>
</evidence>
<dbReference type="GO" id="GO:0016491">
    <property type="term" value="F:oxidoreductase activity"/>
    <property type="evidence" value="ECO:0007669"/>
    <property type="project" value="UniProtKB-KW"/>
</dbReference>
<dbReference type="Gene3D" id="2.40.30.10">
    <property type="entry name" value="Translation factors"/>
    <property type="match status" value="1"/>
</dbReference>
<dbReference type="InterPro" id="IPR036922">
    <property type="entry name" value="Rieske_2Fe-2S_sf"/>
</dbReference>
<dbReference type="GO" id="GO:0051537">
    <property type="term" value="F:2 iron, 2 sulfur cluster binding"/>
    <property type="evidence" value="ECO:0007669"/>
    <property type="project" value="UniProtKB-KW"/>
</dbReference>
<dbReference type="InterPro" id="IPR005804">
    <property type="entry name" value="FA_desaturase_dom"/>
</dbReference>
<dbReference type="SUPFAM" id="SSF63380">
    <property type="entry name" value="Riboflavin synthase domain-like"/>
    <property type="match status" value="1"/>
</dbReference>
<dbReference type="Pfam" id="PF00175">
    <property type="entry name" value="NAD_binding_1"/>
    <property type="match status" value="1"/>
</dbReference>
<dbReference type="Pfam" id="PF00487">
    <property type="entry name" value="FA_desaturase"/>
    <property type="match status" value="1"/>
</dbReference>
<keyword evidence="8" id="KW-0812">Transmembrane</keyword>
<dbReference type="SUPFAM" id="SSF52343">
    <property type="entry name" value="Ferredoxin reductase-like, C-terminal NADP-linked domain"/>
    <property type="match status" value="1"/>
</dbReference>
<keyword evidence="5" id="KW-0408">Iron</keyword>
<feature type="transmembrane region" description="Helical" evidence="8">
    <location>
        <begin position="87"/>
        <end position="103"/>
    </location>
</feature>
<dbReference type="KEGG" id="abac:LuPra_01966"/>
<dbReference type="CDD" id="cd06188">
    <property type="entry name" value="NADH_quinone_reductase"/>
    <property type="match status" value="1"/>
</dbReference>
<name>A0A143PJU3_LUTPR</name>
<evidence type="ECO:0000256" key="6">
    <source>
        <dbReference type="ARBA" id="ARBA00023014"/>
    </source>
</evidence>
<protein>
    <submittedName>
        <fullName evidence="11">Na(+)-translocating NADH-quinone reductase subunit F</fullName>
        <ecNumber evidence="11">1.6.5.-</ecNumber>
    </submittedName>
</protein>
<proteinExistence type="predicted"/>
<dbReference type="Gene3D" id="2.102.10.10">
    <property type="entry name" value="Rieske [2Fe-2S] iron-sulphur domain"/>
    <property type="match status" value="1"/>
</dbReference>
<evidence type="ECO:0000256" key="8">
    <source>
        <dbReference type="SAM" id="Phobius"/>
    </source>
</evidence>
<organism evidence="11 12">
    <name type="scientific">Luteitalea pratensis</name>
    <dbReference type="NCBI Taxonomy" id="1855912"/>
    <lineage>
        <taxon>Bacteria</taxon>
        <taxon>Pseudomonadati</taxon>
        <taxon>Acidobacteriota</taxon>
        <taxon>Vicinamibacteria</taxon>
        <taxon>Vicinamibacterales</taxon>
        <taxon>Vicinamibacteraceae</taxon>
        <taxon>Luteitalea</taxon>
    </lineage>
</organism>
<evidence type="ECO:0000256" key="2">
    <source>
        <dbReference type="ARBA" id="ARBA00022714"/>
    </source>
</evidence>
<evidence type="ECO:0000256" key="1">
    <source>
        <dbReference type="ARBA" id="ARBA00022630"/>
    </source>
</evidence>
<keyword evidence="11" id="KW-0560">Oxidoreductase</keyword>
<feature type="domain" description="Rieske" evidence="9">
    <location>
        <begin position="381"/>
        <end position="477"/>
    </location>
</feature>
<feature type="transmembrane region" description="Helical" evidence="8">
    <location>
        <begin position="217"/>
        <end position="234"/>
    </location>
</feature>
<dbReference type="InterPro" id="IPR039393">
    <property type="entry name" value="Rhizopine-oxygenase-like"/>
</dbReference>
<dbReference type="STRING" id="1855912.LuPra_01966"/>
<keyword evidence="12" id="KW-1185">Reference proteome</keyword>
<dbReference type="Proteomes" id="UP000076079">
    <property type="component" value="Chromosome"/>
</dbReference>
<dbReference type="EMBL" id="CP015136">
    <property type="protein sequence ID" value="AMY08761.1"/>
    <property type="molecule type" value="Genomic_DNA"/>
</dbReference>
<dbReference type="CDD" id="cd03511">
    <property type="entry name" value="Rhizopine-oxygenase-like"/>
    <property type="match status" value="1"/>
</dbReference>
<dbReference type="PROSITE" id="PS51384">
    <property type="entry name" value="FAD_FR"/>
    <property type="match status" value="1"/>
</dbReference>
<evidence type="ECO:0000256" key="3">
    <source>
        <dbReference type="ARBA" id="ARBA00022723"/>
    </source>
</evidence>
<dbReference type="PANTHER" id="PTHR43644">
    <property type="entry name" value="NA(+)-TRANSLOCATING NADH-QUINONE REDUCTASE SUBUNIT"/>
    <property type="match status" value="1"/>
</dbReference>
<dbReference type="OrthoDB" id="9796486at2"/>
<evidence type="ECO:0000313" key="11">
    <source>
        <dbReference type="EMBL" id="AMY08761.1"/>
    </source>
</evidence>
<dbReference type="InterPro" id="IPR017938">
    <property type="entry name" value="Riboflavin_synthase-like_b-brl"/>
</dbReference>
<dbReference type="Gene3D" id="3.40.50.80">
    <property type="entry name" value="Nucleotide-binding domain of ferredoxin-NADP reductase (FNR) module"/>
    <property type="match status" value="1"/>
</dbReference>
<keyword evidence="3" id="KW-0479">Metal-binding</keyword>
<dbReference type="EC" id="1.6.5.-" evidence="11"/>
<feature type="region of interest" description="Disordered" evidence="7">
    <location>
        <begin position="516"/>
        <end position="557"/>
    </location>
</feature>
<evidence type="ECO:0000259" key="9">
    <source>
        <dbReference type="PROSITE" id="PS51296"/>
    </source>
</evidence>
<dbReference type="Pfam" id="PF00355">
    <property type="entry name" value="Rieske"/>
    <property type="match status" value="1"/>
</dbReference>
<reference evidence="12" key="2">
    <citation type="submission" date="2016-04" db="EMBL/GenBank/DDBJ databases">
        <title>First Complete Genome Sequence of a Subdivision 6 Acidobacterium.</title>
        <authorList>
            <person name="Huang S."/>
            <person name="Vieira S."/>
            <person name="Bunk B."/>
            <person name="Riedel T."/>
            <person name="Sproeer C."/>
            <person name="Overmann J."/>
        </authorList>
    </citation>
    <scope>NUCLEOTIDE SEQUENCE [LARGE SCALE GENOMIC DNA]</scope>
    <source>
        <strain evidence="12">DSM 100886 HEG_-6_39</strain>
    </source>
</reference>
<dbReference type="AlphaFoldDB" id="A0A143PJU3"/>
<keyword evidence="1" id="KW-0285">Flavoprotein</keyword>